<dbReference type="Pfam" id="PF09261">
    <property type="entry name" value="Alpha-mann_mid"/>
    <property type="match status" value="1"/>
</dbReference>
<dbReference type="InterPro" id="IPR011682">
    <property type="entry name" value="Glyco_hydro_38_C"/>
</dbReference>
<sequence>MHTALTTEQNLRRLENRIFELRAWRNRAALPFSLDFTWSGGNTTLKEGDAWPARELPVAMRAAVEVPAEWQGQPVVLDLSVGGEALLMIGGVARGGLNPYHSEVWVEAAPAVLEVQIEAVPRGLFGTPNYAPTLERARLLNPDPQVRSLVEDLMAAHDAAAQLCASGRREIADLLVDALSEVVAVLPLPRGDGPAFRTRVWEEPRLRSEFTDRWDEWNFGGEAAPYPDELRTALAEAKLDLEARLDSIRARYPAQGELALTGHAHIDLAWLWPLQETRRKARRTFATVLSLMERYPDFTFNQSSAQTYAFVEQDDPALFERIRERVKEGRWDVVGGMWVEPDGNLISGESWARQLLFGQRYFQSRFGKSARVCWLPDTFGYAANLPQLLQGADIPYFFTTKLTWNETNTFPYDLYRWEALDGTSVVAHSFRNPGQGYNGEVKALDLMQTWKNFGGKRQHNTSLFSFGWGDGGGGPTYEMLERYERVRDFPGLPKLAMTRVADFYDGVKPDTLPVWVGEQYFELHRGTYTTQAKVKELNRAAEHALSDAETAATLAHLLLKREYPRGEFAAAWEQLLRNQFHDILPGSSVKAVYDDAHRELGEARDTGRFQRDRALQQLSDAHGSGERLVIWNLSFDDRPLWLRLPGLGGLNLSAPDGSDVHTETVDGALLVAGAATVPGLGYLCLQVTQGELPEAPTALTSDPLTLENEHLRVVVNPDGSLRSLIHKATGRETLAEAGNQLWLYPDVPREWEGWELDASYPLGGERLYAAAVPERLPGKLEQAIRVRYDTQKSQAVGSEIVQTYVLHQGSQRLDIRTEVQWKGRRLLLRTLTPLMVRAASASFETAFGTVQRSTHTNTSWDAAQFEVPGHRFADLSEADFGMSLLTQSKYGYSAKGNVLGLSLLRGPLMPDPTADEGEHAFTYALYPHAGDWRNGTLREAHDLNAPLRAYHSTAAGNGEASARLLSAGHAALRLSVLKLSEDDDAAAILRVYDAHGTRGTVNPQGLGAGKWTPVNLLEQDAPGSDLSFTPYRVVSLKRRLEGSSD</sequence>
<dbReference type="FunFam" id="3.20.110.10:FF:000002">
    <property type="entry name" value="alpha-mannosidase 2C1 isoform X1"/>
    <property type="match status" value="1"/>
</dbReference>
<dbReference type="FunFam" id="1.20.1270.50:FF:000004">
    <property type="entry name" value="alpha-mannosidase 2C1 isoform X1"/>
    <property type="match status" value="1"/>
</dbReference>
<dbReference type="InterPro" id="IPR037094">
    <property type="entry name" value="Glyco_hydro_38_cen_sf"/>
</dbReference>
<dbReference type="GO" id="GO:0009313">
    <property type="term" value="P:oligosaccharide catabolic process"/>
    <property type="evidence" value="ECO:0007669"/>
    <property type="project" value="TreeGrafter"/>
</dbReference>
<comment type="caution">
    <text evidence="6">The sequence shown here is derived from an EMBL/GenBank/DDBJ whole genome shotgun (WGS) entry which is preliminary data.</text>
</comment>
<accession>A0A918C6H9</accession>
<evidence type="ECO:0000313" key="7">
    <source>
        <dbReference type="Proteomes" id="UP000603865"/>
    </source>
</evidence>
<dbReference type="InterPro" id="IPR011013">
    <property type="entry name" value="Gal_mutarotase_sf_dom"/>
</dbReference>
<dbReference type="InterPro" id="IPR027291">
    <property type="entry name" value="Glyco_hydro_38_N_sf"/>
</dbReference>
<dbReference type="InterPro" id="IPR015341">
    <property type="entry name" value="Glyco_hydro_38_cen"/>
</dbReference>
<dbReference type="Pfam" id="PF01074">
    <property type="entry name" value="Glyco_hydro_38N"/>
    <property type="match status" value="1"/>
</dbReference>
<evidence type="ECO:0000256" key="3">
    <source>
        <dbReference type="ARBA" id="ARBA00022801"/>
    </source>
</evidence>
<keyword evidence="2" id="KW-0479">Metal-binding</keyword>
<dbReference type="SUPFAM" id="SSF88713">
    <property type="entry name" value="Glycoside hydrolase/deacetylase"/>
    <property type="match status" value="1"/>
</dbReference>
<name>A0A918C6H9_9DEIO</name>
<evidence type="ECO:0000256" key="4">
    <source>
        <dbReference type="ARBA" id="ARBA00023295"/>
    </source>
</evidence>
<gene>
    <name evidence="6" type="ORF">GCM10008957_19850</name>
</gene>
<dbReference type="InterPro" id="IPR011330">
    <property type="entry name" value="Glyco_hydro/deAcase_b/a-brl"/>
</dbReference>
<dbReference type="Gene3D" id="2.70.98.30">
    <property type="entry name" value="Golgi alpha-mannosidase II, domain 4"/>
    <property type="match status" value="1"/>
</dbReference>
<dbReference type="SMART" id="SM00872">
    <property type="entry name" value="Alpha-mann_mid"/>
    <property type="match status" value="1"/>
</dbReference>
<reference evidence="6" key="1">
    <citation type="journal article" date="2014" name="Int. J. Syst. Evol. Microbiol.">
        <title>Complete genome sequence of Corynebacterium casei LMG S-19264T (=DSM 44701T), isolated from a smear-ripened cheese.</title>
        <authorList>
            <consortium name="US DOE Joint Genome Institute (JGI-PGF)"/>
            <person name="Walter F."/>
            <person name="Albersmeier A."/>
            <person name="Kalinowski J."/>
            <person name="Ruckert C."/>
        </authorList>
    </citation>
    <scope>NUCLEOTIDE SEQUENCE</scope>
    <source>
        <strain evidence="6">JCM 31311</strain>
    </source>
</reference>
<comment type="similarity">
    <text evidence="1">Belongs to the glycosyl hydrolase 38 family.</text>
</comment>
<dbReference type="Pfam" id="PF07748">
    <property type="entry name" value="Glyco_hydro_38C"/>
    <property type="match status" value="1"/>
</dbReference>
<keyword evidence="3" id="KW-0378">Hydrolase</keyword>
<dbReference type="GO" id="GO:0030246">
    <property type="term" value="F:carbohydrate binding"/>
    <property type="evidence" value="ECO:0007669"/>
    <property type="project" value="InterPro"/>
</dbReference>
<evidence type="ECO:0000256" key="1">
    <source>
        <dbReference type="ARBA" id="ARBA00009792"/>
    </source>
</evidence>
<feature type="domain" description="Glycoside hydrolase family 38 central" evidence="5">
    <location>
        <begin position="522"/>
        <end position="600"/>
    </location>
</feature>
<protein>
    <submittedName>
        <fullName evidence="6">Alpha-mannosidase</fullName>
    </submittedName>
</protein>
<dbReference type="CDD" id="cd10789">
    <property type="entry name" value="GH38N_AMII_ER_cytosolic"/>
    <property type="match status" value="1"/>
</dbReference>
<reference evidence="6" key="2">
    <citation type="submission" date="2020-09" db="EMBL/GenBank/DDBJ databases">
        <authorList>
            <person name="Sun Q."/>
            <person name="Ohkuma M."/>
        </authorList>
    </citation>
    <scope>NUCLEOTIDE SEQUENCE</scope>
    <source>
        <strain evidence="6">JCM 31311</strain>
    </source>
</reference>
<evidence type="ECO:0000313" key="6">
    <source>
        <dbReference type="EMBL" id="GGR07217.1"/>
    </source>
</evidence>
<dbReference type="GO" id="GO:0006013">
    <property type="term" value="P:mannose metabolic process"/>
    <property type="evidence" value="ECO:0007669"/>
    <property type="project" value="InterPro"/>
</dbReference>
<dbReference type="GO" id="GO:0004559">
    <property type="term" value="F:alpha-mannosidase activity"/>
    <property type="evidence" value="ECO:0007669"/>
    <property type="project" value="InterPro"/>
</dbReference>
<dbReference type="GO" id="GO:0046872">
    <property type="term" value="F:metal ion binding"/>
    <property type="evidence" value="ECO:0007669"/>
    <property type="project" value="UniProtKB-KW"/>
</dbReference>
<dbReference type="PANTHER" id="PTHR46017:SF1">
    <property type="entry name" value="ALPHA-MANNOSIDASE 2C1"/>
    <property type="match status" value="1"/>
</dbReference>
<keyword evidence="4" id="KW-0326">Glycosidase</keyword>
<dbReference type="SUPFAM" id="SSF74650">
    <property type="entry name" value="Galactose mutarotase-like"/>
    <property type="match status" value="1"/>
</dbReference>
<dbReference type="InterPro" id="IPR000602">
    <property type="entry name" value="Glyco_hydro_38_N"/>
</dbReference>
<dbReference type="Gene3D" id="1.20.1270.50">
    <property type="entry name" value="Glycoside hydrolase family 38, central domain"/>
    <property type="match status" value="1"/>
</dbReference>
<keyword evidence="7" id="KW-1185">Reference proteome</keyword>
<proteinExistence type="inferred from homology"/>
<dbReference type="PANTHER" id="PTHR46017">
    <property type="entry name" value="ALPHA-MANNOSIDASE 2C1"/>
    <property type="match status" value="1"/>
</dbReference>
<dbReference type="SUPFAM" id="SSF88688">
    <property type="entry name" value="Families 57/38 glycoside transferase middle domain"/>
    <property type="match status" value="1"/>
</dbReference>
<dbReference type="RefSeq" id="WP_189089887.1">
    <property type="nucleotide sequence ID" value="NZ_BMQL01000009.1"/>
</dbReference>
<dbReference type="Gene3D" id="3.20.110.10">
    <property type="entry name" value="Glycoside hydrolase 38, N terminal domain"/>
    <property type="match status" value="1"/>
</dbReference>
<evidence type="ECO:0000256" key="2">
    <source>
        <dbReference type="ARBA" id="ARBA00022723"/>
    </source>
</evidence>
<dbReference type="InterPro" id="IPR028995">
    <property type="entry name" value="Glyco_hydro_57/38_cen_sf"/>
</dbReference>
<dbReference type="EMBL" id="BMQL01000009">
    <property type="protein sequence ID" value="GGR07217.1"/>
    <property type="molecule type" value="Genomic_DNA"/>
</dbReference>
<dbReference type="Proteomes" id="UP000603865">
    <property type="component" value="Unassembled WGS sequence"/>
</dbReference>
<dbReference type="AlphaFoldDB" id="A0A918C6H9"/>
<organism evidence="6 7">
    <name type="scientific">Deinococcus ruber</name>
    <dbReference type="NCBI Taxonomy" id="1848197"/>
    <lineage>
        <taxon>Bacteria</taxon>
        <taxon>Thermotogati</taxon>
        <taxon>Deinococcota</taxon>
        <taxon>Deinococci</taxon>
        <taxon>Deinococcales</taxon>
        <taxon>Deinococcaceae</taxon>
        <taxon>Deinococcus</taxon>
    </lineage>
</organism>
<evidence type="ECO:0000259" key="5">
    <source>
        <dbReference type="SMART" id="SM00872"/>
    </source>
</evidence>